<accession>A0AA88RA44</accession>
<dbReference type="PANTHER" id="PTHR33384:SF22">
    <property type="match status" value="1"/>
</dbReference>
<dbReference type="PANTHER" id="PTHR33384">
    <property type="entry name" value="EXPRESSED PROTEIN"/>
    <property type="match status" value="1"/>
</dbReference>
<reference evidence="2" key="1">
    <citation type="submission" date="2022-12" db="EMBL/GenBank/DDBJ databases">
        <title>Draft genome assemblies for two species of Escallonia (Escalloniales).</title>
        <authorList>
            <person name="Chanderbali A."/>
            <person name="Dervinis C."/>
            <person name="Anghel I."/>
            <person name="Soltis D."/>
            <person name="Soltis P."/>
            <person name="Zapata F."/>
        </authorList>
    </citation>
    <scope>NUCLEOTIDE SEQUENCE</scope>
    <source>
        <strain evidence="2">UCBG92.1500</strain>
        <tissue evidence="2">Leaf</tissue>
    </source>
</reference>
<feature type="compositionally biased region" description="Low complexity" evidence="1">
    <location>
        <begin position="90"/>
        <end position="101"/>
    </location>
</feature>
<name>A0AA88RA44_9ASTE</name>
<evidence type="ECO:0000256" key="1">
    <source>
        <dbReference type="SAM" id="MobiDB-lite"/>
    </source>
</evidence>
<sequence>MMNRCAYQQQNAASLGARGEISASDAVVCPKPRRIGVLNPSINDPFTSSSRWLANRQTEVYDARSGSELLDMILTKGSYGSERSYNQVASSSPPFFSGSPPTRASNPVIQDAQFGSDKPSPLSPAREASPSPSARKSGGCARVKYGQKPAAVRIEGFNCRGSCSISAVA</sequence>
<dbReference type="EMBL" id="JAVXUO010001200">
    <property type="protein sequence ID" value="KAK2984967.1"/>
    <property type="molecule type" value="Genomic_DNA"/>
</dbReference>
<evidence type="ECO:0000313" key="3">
    <source>
        <dbReference type="Proteomes" id="UP001187471"/>
    </source>
</evidence>
<gene>
    <name evidence="2" type="ORF">RJ640_003701</name>
</gene>
<comment type="caution">
    <text evidence="2">The sequence shown here is derived from an EMBL/GenBank/DDBJ whole genome shotgun (WGS) entry which is preliminary data.</text>
</comment>
<proteinExistence type="predicted"/>
<keyword evidence="3" id="KW-1185">Reference proteome</keyword>
<feature type="region of interest" description="Disordered" evidence="1">
    <location>
        <begin position="83"/>
        <end position="140"/>
    </location>
</feature>
<organism evidence="2 3">
    <name type="scientific">Escallonia rubra</name>
    <dbReference type="NCBI Taxonomy" id="112253"/>
    <lineage>
        <taxon>Eukaryota</taxon>
        <taxon>Viridiplantae</taxon>
        <taxon>Streptophyta</taxon>
        <taxon>Embryophyta</taxon>
        <taxon>Tracheophyta</taxon>
        <taxon>Spermatophyta</taxon>
        <taxon>Magnoliopsida</taxon>
        <taxon>eudicotyledons</taxon>
        <taxon>Gunneridae</taxon>
        <taxon>Pentapetalae</taxon>
        <taxon>asterids</taxon>
        <taxon>campanulids</taxon>
        <taxon>Escalloniales</taxon>
        <taxon>Escalloniaceae</taxon>
        <taxon>Escallonia</taxon>
    </lineage>
</organism>
<feature type="compositionally biased region" description="Low complexity" evidence="1">
    <location>
        <begin position="119"/>
        <end position="134"/>
    </location>
</feature>
<protein>
    <submittedName>
        <fullName evidence="2">Uncharacterized protein</fullName>
    </submittedName>
</protein>
<dbReference type="Proteomes" id="UP001187471">
    <property type="component" value="Unassembled WGS sequence"/>
</dbReference>
<dbReference type="AlphaFoldDB" id="A0AA88RA44"/>
<evidence type="ECO:0000313" key="2">
    <source>
        <dbReference type="EMBL" id="KAK2984967.1"/>
    </source>
</evidence>